<name>A0A7Y4L983_9BURK</name>
<gene>
    <name evidence="1" type="ORF">HKX40_03810</name>
</gene>
<dbReference type="Proteomes" id="UP000541421">
    <property type="component" value="Unassembled WGS sequence"/>
</dbReference>
<keyword evidence="2" id="KW-1185">Reference proteome</keyword>
<protein>
    <submittedName>
        <fullName evidence="1">Uncharacterized protein</fullName>
    </submittedName>
</protein>
<dbReference type="RefSeq" id="WP_171588237.1">
    <property type="nucleotide sequence ID" value="NZ_JABGBO010000003.1"/>
</dbReference>
<comment type="caution">
    <text evidence="1">The sequence shown here is derived from an EMBL/GenBank/DDBJ whole genome shotgun (WGS) entry which is preliminary data.</text>
</comment>
<dbReference type="AlphaFoldDB" id="A0A7Y4L983"/>
<accession>A0A7Y4L983</accession>
<evidence type="ECO:0000313" key="2">
    <source>
        <dbReference type="Proteomes" id="UP000541421"/>
    </source>
</evidence>
<proteinExistence type="predicted"/>
<reference evidence="1 2" key="1">
    <citation type="submission" date="2020-05" db="EMBL/GenBank/DDBJ databases">
        <authorList>
            <person name="Niu N."/>
        </authorList>
    </citation>
    <scope>NUCLEOTIDE SEQUENCE [LARGE SCALE GENOMIC DNA]</scope>
    <source>
        <strain evidence="1 2">LMG10982</strain>
    </source>
</reference>
<evidence type="ECO:0000313" key="1">
    <source>
        <dbReference type="EMBL" id="NOL49269.1"/>
    </source>
</evidence>
<organism evidence="1 2">
    <name type="scientific">Pelistega europaea</name>
    <dbReference type="NCBI Taxonomy" id="106147"/>
    <lineage>
        <taxon>Bacteria</taxon>
        <taxon>Pseudomonadati</taxon>
        <taxon>Pseudomonadota</taxon>
        <taxon>Betaproteobacteria</taxon>
        <taxon>Burkholderiales</taxon>
        <taxon>Alcaligenaceae</taxon>
        <taxon>Pelistega</taxon>
    </lineage>
</organism>
<sequence length="263" mass="31016">MKNTNQTQPFDDIQKEIQELKDELERIHYAGTIGLRQEFERAKPALDSLKFLLQMNKSSSKDEQQDFQHQINSLTEEFFKLESVTSMDKEYIDKEFDIRNCLDGIKNANTDIMTFTRSYIRLLKLVFNFMEDKCKDTKNNFYPEIIEFTSDTIKTNTKEYPHIKIIMKFNGYASITYNIVDLHSGDVIETLTRYGLDKVLYHLFDLYGIVMNDRRVTVIPFIKKEALDESTFREVHTLVERVYLMLIQAGIEVNIENTILNKE</sequence>
<dbReference type="EMBL" id="JABGBO010000003">
    <property type="protein sequence ID" value="NOL49269.1"/>
    <property type="molecule type" value="Genomic_DNA"/>
</dbReference>